<evidence type="ECO:0000313" key="6">
    <source>
        <dbReference type="EMBL" id="OOQ48410.1"/>
    </source>
</evidence>
<dbReference type="GO" id="GO:0043565">
    <property type="term" value="F:sequence-specific DNA binding"/>
    <property type="evidence" value="ECO:0007669"/>
    <property type="project" value="InterPro"/>
</dbReference>
<dbReference type="EMBL" id="LHQL01000014">
    <property type="protein sequence ID" value="OOQ48410.1"/>
    <property type="molecule type" value="Genomic_DNA"/>
</dbReference>
<evidence type="ECO:0000313" key="9">
    <source>
        <dbReference type="Proteomes" id="UP000502504"/>
    </source>
</evidence>
<dbReference type="InterPro" id="IPR011051">
    <property type="entry name" value="RmlC_Cupin_sf"/>
</dbReference>
<dbReference type="InterPro" id="IPR018062">
    <property type="entry name" value="HTH_AraC-typ_CS"/>
</dbReference>
<dbReference type="InterPro" id="IPR018060">
    <property type="entry name" value="HTH_AraC"/>
</dbReference>
<evidence type="ECO:0000256" key="4">
    <source>
        <dbReference type="SAM" id="MobiDB-lite"/>
    </source>
</evidence>
<dbReference type="AlphaFoldDB" id="A0AAE6YGN6"/>
<gene>
    <name evidence="6" type="ORF">AFM16_34955</name>
    <name evidence="7" type="ORF">HCX60_35545</name>
</gene>
<protein>
    <submittedName>
        <fullName evidence="7">AraC family transcriptional regulator</fullName>
    </submittedName>
</protein>
<dbReference type="InterPro" id="IPR003313">
    <property type="entry name" value="AraC-bd"/>
</dbReference>
<dbReference type="Gene3D" id="1.10.10.60">
    <property type="entry name" value="Homeodomain-like"/>
    <property type="match status" value="1"/>
</dbReference>
<dbReference type="SUPFAM" id="SSF51182">
    <property type="entry name" value="RmlC-like cupins"/>
    <property type="match status" value="1"/>
</dbReference>
<dbReference type="PANTHER" id="PTHR11019:SF199">
    <property type="entry name" value="HTH-TYPE TRANSCRIPTIONAL REGULATOR NIMR"/>
    <property type="match status" value="1"/>
</dbReference>
<evidence type="ECO:0000259" key="5">
    <source>
        <dbReference type="PROSITE" id="PS01124"/>
    </source>
</evidence>
<keyword evidence="3" id="KW-0804">Transcription</keyword>
<dbReference type="InterPro" id="IPR009057">
    <property type="entry name" value="Homeodomain-like_sf"/>
</dbReference>
<proteinExistence type="predicted"/>
<keyword evidence="8" id="KW-1185">Reference proteome</keyword>
<dbReference type="EMBL" id="CP050692">
    <property type="protein sequence ID" value="QIT49246.1"/>
    <property type="molecule type" value="Genomic_DNA"/>
</dbReference>
<name>A0AAE6YGN6_STRAT</name>
<dbReference type="SUPFAM" id="SSF46689">
    <property type="entry name" value="Homeodomain-like"/>
    <property type="match status" value="1"/>
</dbReference>
<evidence type="ECO:0000313" key="8">
    <source>
        <dbReference type="Proteomes" id="UP000190306"/>
    </source>
</evidence>
<evidence type="ECO:0000256" key="3">
    <source>
        <dbReference type="ARBA" id="ARBA00023163"/>
    </source>
</evidence>
<keyword evidence="2" id="KW-0238">DNA-binding</keyword>
<dbReference type="InterPro" id="IPR014710">
    <property type="entry name" value="RmlC-like_jellyroll"/>
</dbReference>
<sequence>MTTSTLRSVRDTTDPTADPAAAAGPAVPAQAALMDDDFIAAGGHPPHVHDFHQFLYPALGRITVSALGRDHELSSSVALWIPAGIEHSARFSPDAVIVVETFDADRFTLHCARPAPVNVTEAQRLLLLGRTRASEADCDDPAVFAALSAGHPDSLPLPQPVTPAAAAVAGALTLTPGDPRTATEWAAALYTSSTSLRRAFRAETGMAFSEWRTRLRLNHSLSLLDQGQLVGAVAARVGFVSTNGYILAFRRHFGCTPGAYVREGHERSA</sequence>
<dbReference type="Gene3D" id="2.60.120.10">
    <property type="entry name" value="Jelly Rolls"/>
    <property type="match status" value="1"/>
</dbReference>
<dbReference type="PROSITE" id="PS00041">
    <property type="entry name" value="HTH_ARAC_FAMILY_1"/>
    <property type="match status" value="1"/>
</dbReference>
<evidence type="ECO:0000313" key="7">
    <source>
        <dbReference type="EMBL" id="QIT49246.1"/>
    </source>
</evidence>
<accession>A0AAE6YGN6</accession>
<dbReference type="PANTHER" id="PTHR11019">
    <property type="entry name" value="HTH-TYPE TRANSCRIPTIONAL REGULATOR NIMR"/>
    <property type="match status" value="1"/>
</dbReference>
<dbReference type="Pfam" id="PF12833">
    <property type="entry name" value="HTH_18"/>
    <property type="match status" value="1"/>
</dbReference>
<organism evidence="7 9">
    <name type="scientific">Streptomyces antibioticus</name>
    <dbReference type="NCBI Taxonomy" id="1890"/>
    <lineage>
        <taxon>Bacteria</taxon>
        <taxon>Bacillati</taxon>
        <taxon>Actinomycetota</taxon>
        <taxon>Actinomycetes</taxon>
        <taxon>Kitasatosporales</taxon>
        <taxon>Streptomycetaceae</taxon>
        <taxon>Streptomyces</taxon>
    </lineage>
</organism>
<keyword evidence="1" id="KW-0805">Transcription regulation</keyword>
<feature type="compositionally biased region" description="Low complexity" evidence="4">
    <location>
        <begin position="14"/>
        <end position="24"/>
    </location>
</feature>
<dbReference type="PROSITE" id="PS01124">
    <property type="entry name" value="HTH_ARAC_FAMILY_2"/>
    <property type="match status" value="1"/>
</dbReference>
<evidence type="ECO:0000256" key="1">
    <source>
        <dbReference type="ARBA" id="ARBA00023015"/>
    </source>
</evidence>
<dbReference type="Proteomes" id="UP000190306">
    <property type="component" value="Chromosome"/>
</dbReference>
<dbReference type="Pfam" id="PF02311">
    <property type="entry name" value="AraC_binding"/>
    <property type="match status" value="1"/>
</dbReference>
<feature type="region of interest" description="Disordered" evidence="4">
    <location>
        <begin position="1"/>
        <end position="24"/>
    </location>
</feature>
<dbReference type="SMART" id="SM00342">
    <property type="entry name" value="HTH_ARAC"/>
    <property type="match status" value="1"/>
</dbReference>
<dbReference type="Proteomes" id="UP000502504">
    <property type="component" value="Chromosome"/>
</dbReference>
<evidence type="ECO:0000256" key="2">
    <source>
        <dbReference type="ARBA" id="ARBA00023125"/>
    </source>
</evidence>
<feature type="domain" description="HTH araC/xylS-type" evidence="5">
    <location>
        <begin position="186"/>
        <end position="263"/>
    </location>
</feature>
<reference evidence="6 8" key="1">
    <citation type="submission" date="2015-07" db="EMBL/GenBank/DDBJ databases">
        <title>Draft Genome Sequence of Streptomyces antibioticus, IMRU 3720 reveals insights in the evolution of actinomycin biosynthetic gene clusters in Streptomyces.</title>
        <authorList>
            <person name="Crnovcic I."/>
            <person name="Ruckert C."/>
            <person name="Kalinowksi J."/>
            <person name="Keller U."/>
        </authorList>
    </citation>
    <scope>NUCLEOTIDE SEQUENCE [LARGE SCALE GENOMIC DNA]</scope>
    <source>
        <strain evidence="6 8">DSM 41481</strain>
    </source>
</reference>
<reference evidence="7 9" key="2">
    <citation type="submission" date="2020-03" db="EMBL/GenBank/DDBJ databases">
        <title>Is there a link between lipid content and antibiotic production in Streptomyces?</title>
        <authorList>
            <person name="David M."/>
            <person name="Lejeune C."/>
            <person name="Abreu S."/>
            <person name="Thibessard A."/>
            <person name="Leblond P."/>
            <person name="Chaminade P."/>
            <person name="Virolle M.-J."/>
        </authorList>
    </citation>
    <scope>NUCLEOTIDE SEQUENCE [LARGE SCALE GENOMIC DNA]</scope>
    <source>
        <strain evidence="7 9">DSM 41481</strain>
    </source>
</reference>
<dbReference type="GO" id="GO:0003700">
    <property type="term" value="F:DNA-binding transcription factor activity"/>
    <property type="evidence" value="ECO:0007669"/>
    <property type="project" value="InterPro"/>
</dbReference>